<comment type="caution">
    <text evidence="2">The sequence shown here is derived from an EMBL/GenBank/DDBJ whole genome shotgun (WGS) entry which is preliminary data.</text>
</comment>
<dbReference type="AlphaFoldDB" id="A0A4Z2I8Z6"/>
<reference evidence="2 3" key="1">
    <citation type="submission" date="2019-03" db="EMBL/GenBank/DDBJ databases">
        <title>First draft genome of Liparis tanakae, snailfish: a comprehensive survey of snailfish specific genes.</title>
        <authorList>
            <person name="Kim W."/>
            <person name="Song I."/>
            <person name="Jeong J.-H."/>
            <person name="Kim D."/>
            <person name="Kim S."/>
            <person name="Ryu S."/>
            <person name="Song J.Y."/>
            <person name="Lee S.K."/>
        </authorList>
    </citation>
    <scope>NUCLEOTIDE SEQUENCE [LARGE SCALE GENOMIC DNA]</scope>
    <source>
        <tissue evidence="2">Muscle</tissue>
    </source>
</reference>
<protein>
    <submittedName>
        <fullName evidence="2">Uncharacterized protein</fullName>
    </submittedName>
</protein>
<dbReference type="EMBL" id="SRLO01000113">
    <property type="protein sequence ID" value="TNN74549.1"/>
    <property type="molecule type" value="Genomic_DNA"/>
</dbReference>
<organism evidence="2 3">
    <name type="scientific">Liparis tanakae</name>
    <name type="common">Tanaka's snailfish</name>
    <dbReference type="NCBI Taxonomy" id="230148"/>
    <lineage>
        <taxon>Eukaryota</taxon>
        <taxon>Metazoa</taxon>
        <taxon>Chordata</taxon>
        <taxon>Craniata</taxon>
        <taxon>Vertebrata</taxon>
        <taxon>Euteleostomi</taxon>
        <taxon>Actinopterygii</taxon>
        <taxon>Neopterygii</taxon>
        <taxon>Teleostei</taxon>
        <taxon>Neoteleostei</taxon>
        <taxon>Acanthomorphata</taxon>
        <taxon>Eupercaria</taxon>
        <taxon>Perciformes</taxon>
        <taxon>Cottioidei</taxon>
        <taxon>Cottales</taxon>
        <taxon>Liparidae</taxon>
        <taxon>Liparis</taxon>
    </lineage>
</organism>
<evidence type="ECO:0000313" key="3">
    <source>
        <dbReference type="Proteomes" id="UP000314294"/>
    </source>
</evidence>
<proteinExistence type="predicted"/>
<evidence type="ECO:0000256" key="1">
    <source>
        <dbReference type="SAM" id="MobiDB-lite"/>
    </source>
</evidence>
<accession>A0A4Z2I8Z6</accession>
<evidence type="ECO:0000313" key="2">
    <source>
        <dbReference type="EMBL" id="TNN74549.1"/>
    </source>
</evidence>
<feature type="region of interest" description="Disordered" evidence="1">
    <location>
        <begin position="54"/>
        <end position="73"/>
    </location>
</feature>
<sequence length="73" mass="8551">MLKHTTEAEGRILRIDWQLWSQSCQLSIKLSEHRNLLPRPPWRLAGRPRAEHMKALAPRSMTRGTQQLMPKPL</sequence>
<keyword evidence="3" id="KW-1185">Reference proteome</keyword>
<name>A0A4Z2I8Z6_9TELE</name>
<dbReference type="Proteomes" id="UP000314294">
    <property type="component" value="Unassembled WGS sequence"/>
</dbReference>
<feature type="compositionally biased region" description="Polar residues" evidence="1">
    <location>
        <begin position="62"/>
        <end position="73"/>
    </location>
</feature>
<gene>
    <name evidence="2" type="ORF">EYF80_015329</name>
</gene>